<dbReference type="Proteomes" id="UP000248614">
    <property type="component" value="Unassembled WGS sequence"/>
</dbReference>
<sequence length="106" mass="11066">MMVPPTLAAAQADVLIKRARLKASIAEARHRLSPATIASGVADDLRDKAEDGVALVRERPGVAAGIATGVVALLARKRIARLFRRDAPPPPPPPLPPTAPNKDVAS</sequence>
<dbReference type="EMBL" id="QFNF01000033">
    <property type="protein sequence ID" value="PZO75530.1"/>
    <property type="molecule type" value="Genomic_DNA"/>
</dbReference>
<accession>A0A2W4YZM3</accession>
<evidence type="ECO:0000313" key="3">
    <source>
        <dbReference type="Proteomes" id="UP000248614"/>
    </source>
</evidence>
<gene>
    <name evidence="2" type="ORF">DI632_12030</name>
</gene>
<evidence type="ECO:0000313" key="2">
    <source>
        <dbReference type="EMBL" id="PZO75530.1"/>
    </source>
</evidence>
<protein>
    <submittedName>
        <fullName evidence="2">Uncharacterized protein</fullName>
    </submittedName>
</protein>
<organism evidence="2 3">
    <name type="scientific">Sphingomonas hengshuiensis</name>
    <dbReference type="NCBI Taxonomy" id="1609977"/>
    <lineage>
        <taxon>Bacteria</taxon>
        <taxon>Pseudomonadati</taxon>
        <taxon>Pseudomonadota</taxon>
        <taxon>Alphaproteobacteria</taxon>
        <taxon>Sphingomonadales</taxon>
        <taxon>Sphingomonadaceae</taxon>
        <taxon>Sphingomonas</taxon>
    </lineage>
</organism>
<dbReference type="AlphaFoldDB" id="A0A2W4YZM3"/>
<reference evidence="2 3" key="1">
    <citation type="submission" date="2017-08" db="EMBL/GenBank/DDBJ databases">
        <title>Infants hospitalized years apart are colonized by the same room-sourced microbial strains.</title>
        <authorList>
            <person name="Brooks B."/>
            <person name="Olm M.R."/>
            <person name="Firek B.A."/>
            <person name="Baker R."/>
            <person name="Thomas B.C."/>
            <person name="Morowitz M.J."/>
            <person name="Banfield J.F."/>
        </authorList>
    </citation>
    <scope>NUCLEOTIDE SEQUENCE [LARGE SCALE GENOMIC DNA]</scope>
    <source>
        <strain evidence="2">S2_018_000_R3_110</strain>
    </source>
</reference>
<proteinExistence type="predicted"/>
<evidence type="ECO:0000256" key="1">
    <source>
        <dbReference type="SAM" id="MobiDB-lite"/>
    </source>
</evidence>
<feature type="region of interest" description="Disordered" evidence="1">
    <location>
        <begin position="83"/>
        <end position="106"/>
    </location>
</feature>
<name>A0A2W4YZM3_9SPHN</name>
<comment type="caution">
    <text evidence="2">The sequence shown here is derived from an EMBL/GenBank/DDBJ whole genome shotgun (WGS) entry which is preliminary data.</text>
</comment>
<feature type="compositionally biased region" description="Pro residues" evidence="1">
    <location>
        <begin position="88"/>
        <end position="99"/>
    </location>
</feature>